<organism evidence="1 2">
    <name type="scientific">Portunus trituberculatus</name>
    <name type="common">Swimming crab</name>
    <name type="synonym">Neptunus trituberculatus</name>
    <dbReference type="NCBI Taxonomy" id="210409"/>
    <lineage>
        <taxon>Eukaryota</taxon>
        <taxon>Metazoa</taxon>
        <taxon>Ecdysozoa</taxon>
        <taxon>Arthropoda</taxon>
        <taxon>Crustacea</taxon>
        <taxon>Multicrustacea</taxon>
        <taxon>Malacostraca</taxon>
        <taxon>Eumalacostraca</taxon>
        <taxon>Eucarida</taxon>
        <taxon>Decapoda</taxon>
        <taxon>Pleocyemata</taxon>
        <taxon>Brachyura</taxon>
        <taxon>Eubrachyura</taxon>
        <taxon>Portunoidea</taxon>
        <taxon>Portunidae</taxon>
        <taxon>Portuninae</taxon>
        <taxon>Portunus</taxon>
    </lineage>
</organism>
<gene>
    <name evidence="1" type="ORF">E2C01_077720</name>
</gene>
<sequence>MVFKNSEKIEKAVKTYGGQIFYSHSHCTNTVIIHMERYLAQYICDINIGKILGKY</sequence>
<proteinExistence type="predicted"/>
<dbReference type="Proteomes" id="UP000324222">
    <property type="component" value="Unassembled WGS sequence"/>
</dbReference>
<dbReference type="EMBL" id="VSRR010061319">
    <property type="protein sequence ID" value="MPC83031.1"/>
    <property type="molecule type" value="Genomic_DNA"/>
</dbReference>
<protein>
    <submittedName>
        <fullName evidence="1">Uncharacterized protein</fullName>
    </submittedName>
</protein>
<evidence type="ECO:0000313" key="2">
    <source>
        <dbReference type="Proteomes" id="UP000324222"/>
    </source>
</evidence>
<comment type="caution">
    <text evidence="1">The sequence shown here is derived from an EMBL/GenBank/DDBJ whole genome shotgun (WGS) entry which is preliminary data.</text>
</comment>
<dbReference type="AlphaFoldDB" id="A0A5B7IC60"/>
<accession>A0A5B7IC60</accession>
<keyword evidence="2" id="KW-1185">Reference proteome</keyword>
<name>A0A5B7IC60_PORTR</name>
<evidence type="ECO:0000313" key="1">
    <source>
        <dbReference type="EMBL" id="MPC83031.1"/>
    </source>
</evidence>
<reference evidence="1 2" key="1">
    <citation type="submission" date="2019-05" db="EMBL/GenBank/DDBJ databases">
        <title>Another draft genome of Portunus trituberculatus and its Hox gene families provides insights of decapod evolution.</title>
        <authorList>
            <person name="Jeong J.-H."/>
            <person name="Song I."/>
            <person name="Kim S."/>
            <person name="Choi T."/>
            <person name="Kim D."/>
            <person name="Ryu S."/>
            <person name="Kim W."/>
        </authorList>
    </citation>
    <scope>NUCLEOTIDE SEQUENCE [LARGE SCALE GENOMIC DNA]</scope>
    <source>
        <tissue evidence="1">Muscle</tissue>
    </source>
</reference>